<evidence type="ECO:0000313" key="2">
    <source>
        <dbReference type="EMBL" id="QEO18475.1"/>
    </source>
</evidence>
<dbReference type="OrthoDB" id="7282046at2"/>
<evidence type="ECO:0000313" key="3">
    <source>
        <dbReference type="Proteomes" id="UP000324536"/>
    </source>
</evidence>
<evidence type="ECO:0000256" key="1">
    <source>
        <dbReference type="SAM" id="SignalP"/>
    </source>
</evidence>
<sequence length="203" mass="21993">MLGLRIIARGRWVALGVLGLLGGQGVAQAEDTAQMTAPYVTPSTDVDIHYELSSPAGDATAHQRMRWQVATLRQRLDPENSPVFMLTSWKDRTLTVVDEARHRESVMPVPGGRELTLPGQHPGTGSYTRLGASTVAGQACTIWRTSDTEGRPSDACYTDDGLLLQVAQQGQVTVRALSVQRTPQPDSIFAVPEGLRQENPAHP</sequence>
<dbReference type="KEGG" id="acek:FLP30_00840"/>
<feature type="chain" id="PRO_5022909371" description="DUF4412 domain-containing protein" evidence="1">
    <location>
        <begin position="30"/>
        <end position="203"/>
    </location>
</feature>
<dbReference type="AlphaFoldDB" id="A0A5C1YS15"/>
<protein>
    <recommendedName>
        <fullName evidence="4">DUF4412 domain-containing protein</fullName>
    </recommendedName>
</protein>
<accession>A0A5C1YS15</accession>
<organism evidence="2 3">
    <name type="scientific">Acetobacter vaccinii</name>
    <dbReference type="NCBI Taxonomy" id="2592655"/>
    <lineage>
        <taxon>Bacteria</taxon>
        <taxon>Pseudomonadati</taxon>
        <taxon>Pseudomonadota</taxon>
        <taxon>Alphaproteobacteria</taxon>
        <taxon>Acetobacterales</taxon>
        <taxon>Acetobacteraceae</taxon>
        <taxon>Acetobacter</taxon>
    </lineage>
</organism>
<proteinExistence type="predicted"/>
<dbReference type="Proteomes" id="UP000324536">
    <property type="component" value="Chromosome"/>
</dbReference>
<name>A0A5C1YS15_9PROT</name>
<feature type="signal peptide" evidence="1">
    <location>
        <begin position="1"/>
        <end position="29"/>
    </location>
</feature>
<reference evidence="2 3" key="1">
    <citation type="submission" date="2019-09" db="EMBL/GenBank/DDBJ databases">
        <title>Genome sequencing of strain KACC 21233.</title>
        <authorList>
            <person name="Heo J."/>
            <person name="Kim S.-J."/>
            <person name="Kim J.-S."/>
            <person name="Hong S.-B."/>
            <person name="Kwon S.-W."/>
        </authorList>
    </citation>
    <scope>NUCLEOTIDE SEQUENCE [LARGE SCALE GENOMIC DNA]</scope>
    <source>
        <strain evidence="2 3">KACC 21233</strain>
    </source>
</reference>
<evidence type="ECO:0008006" key="4">
    <source>
        <dbReference type="Google" id="ProtNLM"/>
    </source>
</evidence>
<gene>
    <name evidence="2" type="ORF">FLP30_00840</name>
</gene>
<keyword evidence="3" id="KW-1185">Reference proteome</keyword>
<dbReference type="EMBL" id="CP043506">
    <property type="protein sequence ID" value="QEO18475.1"/>
    <property type="molecule type" value="Genomic_DNA"/>
</dbReference>
<keyword evidence="1" id="KW-0732">Signal</keyword>